<dbReference type="Proteomes" id="UP001163603">
    <property type="component" value="Chromosome 4"/>
</dbReference>
<evidence type="ECO:0000313" key="2">
    <source>
        <dbReference type="Proteomes" id="UP001163603"/>
    </source>
</evidence>
<name>A0ACC0YX11_9ROSI</name>
<reference evidence="2" key="1">
    <citation type="journal article" date="2023" name="G3 (Bethesda)">
        <title>Genome assembly and association tests identify interacting loci associated with vigor, precocity, and sex in interspecific pistachio rootstocks.</title>
        <authorList>
            <person name="Palmer W."/>
            <person name="Jacygrad E."/>
            <person name="Sagayaradj S."/>
            <person name="Cavanaugh K."/>
            <person name="Han R."/>
            <person name="Bertier L."/>
            <person name="Beede B."/>
            <person name="Kafkas S."/>
            <person name="Golino D."/>
            <person name="Preece J."/>
            <person name="Michelmore R."/>
        </authorList>
    </citation>
    <scope>NUCLEOTIDE SEQUENCE [LARGE SCALE GENOMIC DNA]</scope>
</reference>
<gene>
    <name evidence="1" type="ORF">Pint_17277</name>
</gene>
<organism evidence="1 2">
    <name type="scientific">Pistacia integerrima</name>
    <dbReference type="NCBI Taxonomy" id="434235"/>
    <lineage>
        <taxon>Eukaryota</taxon>
        <taxon>Viridiplantae</taxon>
        <taxon>Streptophyta</taxon>
        <taxon>Embryophyta</taxon>
        <taxon>Tracheophyta</taxon>
        <taxon>Spermatophyta</taxon>
        <taxon>Magnoliopsida</taxon>
        <taxon>eudicotyledons</taxon>
        <taxon>Gunneridae</taxon>
        <taxon>Pentapetalae</taxon>
        <taxon>rosids</taxon>
        <taxon>malvids</taxon>
        <taxon>Sapindales</taxon>
        <taxon>Anacardiaceae</taxon>
        <taxon>Pistacia</taxon>
    </lineage>
</organism>
<evidence type="ECO:0000313" key="1">
    <source>
        <dbReference type="EMBL" id="KAJ0042340.1"/>
    </source>
</evidence>
<accession>A0ACC0YX11</accession>
<proteinExistence type="predicted"/>
<keyword evidence="2" id="KW-1185">Reference proteome</keyword>
<dbReference type="EMBL" id="CM047739">
    <property type="protein sequence ID" value="KAJ0042340.1"/>
    <property type="molecule type" value="Genomic_DNA"/>
</dbReference>
<sequence length="124" mass="14500">MDVNKAIPPLCTKCCGLYGSPGNKNMCSKCYKEYLKADVITKNEAKALNVEKTFDSKCIQHLVPILFPVKRHQTLLRRPSVKNRCKNCNKKIRIDRFQMSMWGYVLWGTPISERTFLYFRFQES</sequence>
<comment type="caution">
    <text evidence="1">The sequence shown here is derived from an EMBL/GenBank/DDBJ whole genome shotgun (WGS) entry which is preliminary data.</text>
</comment>
<protein>
    <submittedName>
        <fullName evidence="1">Uncharacterized protein</fullName>
    </submittedName>
</protein>